<dbReference type="PROSITE" id="PS51826">
    <property type="entry name" value="PSBD"/>
    <property type="match status" value="1"/>
</dbReference>
<dbReference type="Proteomes" id="UP001057498">
    <property type="component" value="Chromosome"/>
</dbReference>
<proteinExistence type="inferred from homology"/>
<feature type="region of interest" description="Disordered" evidence="8">
    <location>
        <begin position="81"/>
        <end position="131"/>
    </location>
</feature>
<dbReference type="PROSITE" id="PS50968">
    <property type="entry name" value="BIOTINYL_LIPOYL"/>
    <property type="match status" value="1"/>
</dbReference>
<keyword evidence="6 7" id="KW-0012">Acyltransferase</keyword>
<reference evidence="11" key="1">
    <citation type="submission" date="2022-04" db="EMBL/GenBank/DDBJ databases">
        <title>Whole genome sequence of Sphaerotilus sp. FB-5.</title>
        <authorList>
            <person name="Takeda M."/>
            <person name="Narihara S."/>
            <person name="Akimoto M."/>
            <person name="Akimoto R."/>
            <person name="Nishiyashiki S."/>
            <person name="Murakami T."/>
        </authorList>
    </citation>
    <scope>NUCLEOTIDE SEQUENCE</scope>
    <source>
        <strain evidence="11">FB-5</strain>
    </source>
</reference>
<dbReference type="SUPFAM" id="SSF47005">
    <property type="entry name" value="Peripheral subunit-binding domain of 2-oxo acid dehydrogenase complex"/>
    <property type="match status" value="1"/>
</dbReference>
<dbReference type="PANTHER" id="PTHR43178">
    <property type="entry name" value="DIHYDROLIPOAMIDE ACETYLTRANSFERASE COMPONENT OF PYRUVATE DEHYDROGENASE COMPLEX"/>
    <property type="match status" value="1"/>
</dbReference>
<name>A0ABN6PHL8_9BURK</name>
<evidence type="ECO:0000256" key="7">
    <source>
        <dbReference type="RuleBase" id="RU003423"/>
    </source>
</evidence>
<evidence type="ECO:0000256" key="5">
    <source>
        <dbReference type="ARBA" id="ARBA00022823"/>
    </source>
</evidence>
<dbReference type="Pfam" id="PF02817">
    <property type="entry name" value="E3_binding"/>
    <property type="match status" value="1"/>
</dbReference>
<dbReference type="GO" id="GO:0016746">
    <property type="term" value="F:acyltransferase activity"/>
    <property type="evidence" value="ECO:0007669"/>
    <property type="project" value="UniProtKB-KW"/>
</dbReference>
<evidence type="ECO:0000313" key="11">
    <source>
        <dbReference type="EMBL" id="BDI03853.1"/>
    </source>
</evidence>
<dbReference type="InterPro" id="IPR003016">
    <property type="entry name" value="2-oxoA_DH_lipoyl-BS"/>
</dbReference>
<dbReference type="PROSITE" id="PS00189">
    <property type="entry name" value="LIPOYL"/>
    <property type="match status" value="1"/>
</dbReference>
<dbReference type="InterPro" id="IPR000089">
    <property type="entry name" value="Biotin_lipoyl"/>
</dbReference>
<dbReference type="Gene3D" id="2.40.50.100">
    <property type="match status" value="1"/>
</dbReference>
<evidence type="ECO:0000256" key="2">
    <source>
        <dbReference type="ARBA" id="ARBA00007317"/>
    </source>
</evidence>
<protein>
    <recommendedName>
        <fullName evidence="7">Dihydrolipoamide acetyltransferase component of pyruvate dehydrogenase complex</fullName>
        <ecNumber evidence="7">2.3.1.-</ecNumber>
    </recommendedName>
</protein>
<keyword evidence="5 7" id="KW-0450">Lipoyl</keyword>
<evidence type="ECO:0000256" key="6">
    <source>
        <dbReference type="ARBA" id="ARBA00023315"/>
    </source>
</evidence>
<dbReference type="CDD" id="cd06849">
    <property type="entry name" value="lipoyl_domain"/>
    <property type="match status" value="1"/>
</dbReference>
<dbReference type="InterPro" id="IPR004167">
    <property type="entry name" value="PSBD"/>
</dbReference>
<evidence type="ECO:0000313" key="12">
    <source>
        <dbReference type="Proteomes" id="UP001057498"/>
    </source>
</evidence>
<feature type="domain" description="Lipoyl-binding" evidence="9">
    <location>
        <begin position="1"/>
        <end position="75"/>
    </location>
</feature>
<comment type="similarity">
    <text evidence="2 7">Belongs to the 2-oxoacid dehydrogenase family.</text>
</comment>
<evidence type="ECO:0000259" key="9">
    <source>
        <dbReference type="PROSITE" id="PS50968"/>
    </source>
</evidence>
<evidence type="ECO:0000256" key="8">
    <source>
        <dbReference type="SAM" id="MobiDB-lite"/>
    </source>
</evidence>
<evidence type="ECO:0000256" key="4">
    <source>
        <dbReference type="ARBA" id="ARBA00022679"/>
    </source>
</evidence>
<dbReference type="SUPFAM" id="SSF52777">
    <property type="entry name" value="CoA-dependent acyltransferases"/>
    <property type="match status" value="1"/>
</dbReference>
<organism evidence="11 12">
    <name type="scientific">Sphaerotilus microaerophilus</name>
    <dbReference type="NCBI Taxonomy" id="2914710"/>
    <lineage>
        <taxon>Bacteria</taxon>
        <taxon>Pseudomonadati</taxon>
        <taxon>Pseudomonadota</taxon>
        <taxon>Betaproteobacteria</taxon>
        <taxon>Burkholderiales</taxon>
        <taxon>Sphaerotilaceae</taxon>
        <taxon>Sphaerotilus</taxon>
    </lineage>
</organism>
<dbReference type="Pfam" id="PF00198">
    <property type="entry name" value="2-oxoacid_dh"/>
    <property type="match status" value="1"/>
</dbReference>
<dbReference type="RefSeq" id="WP_251972104.1">
    <property type="nucleotide sequence ID" value="NZ_AP025730.1"/>
</dbReference>
<gene>
    <name evidence="11" type="primary">bkdB</name>
    <name evidence="11" type="ORF">CATMQ487_08230</name>
</gene>
<dbReference type="EMBL" id="AP025730">
    <property type="protein sequence ID" value="BDI03853.1"/>
    <property type="molecule type" value="Genomic_DNA"/>
</dbReference>
<dbReference type="InterPro" id="IPR050743">
    <property type="entry name" value="2-oxoacid_DH_E2_comp"/>
</dbReference>
<dbReference type="EC" id="2.3.1.-" evidence="7"/>
<keyword evidence="4 7" id="KW-0808">Transferase</keyword>
<feature type="domain" description="Peripheral subunit-binding (PSBD)" evidence="10">
    <location>
        <begin position="126"/>
        <end position="163"/>
    </location>
</feature>
<dbReference type="InterPro" id="IPR001078">
    <property type="entry name" value="2-oxoacid_DH_actylTfrase"/>
</dbReference>
<dbReference type="Gene3D" id="3.30.559.10">
    <property type="entry name" value="Chloramphenicol acetyltransferase-like domain"/>
    <property type="match status" value="1"/>
</dbReference>
<comment type="cofactor">
    <cofactor evidence="1 7">
        <name>(R)-lipoate</name>
        <dbReference type="ChEBI" id="CHEBI:83088"/>
    </cofactor>
</comment>
<keyword evidence="12" id="KW-1185">Reference proteome</keyword>
<dbReference type="InterPro" id="IPR036625">
    <property type="entry name" value="E3-bd_dom_sf"/>
</dbReference>
<dbReference type="Gene3D" id="4.10.320.10">
    <property type="entry name" value="E3-binding domain"/>
    <property type="match status" value="1"/>
</dbReference>
<dbReference type="SUPFAM" id="SSF51230">
    <property type="entry name" value="Single hybrid motif"/>
    <property type="match status" value="1"/>
</dbReference>
<evidence type="ECO:0000256" key="1">
    <source>
        <dbReference type="ARBA" id="ARBA00001938"/>
    </source>
</evidence>
<comment type="subunit">
    <text evidence="3">Forms a 24-polypeptide structural core with octahedral symmetry.</text>
</comment>
<dbReference type="InterPro" id="IPR011053">
    <property type="entry name" value="Single_hybrid_motif"/>
</dbReference>
<feature type="compositionally biased region" description="Low complexity" evidence="8">
    <location>
        <begin position="85"/>
        <end position="125"/>
    </location>
</feature>
<evidence type="ECO:0000256" key="3">
    <source>
        <dbReference type="ARBA" id="ARBA00011484"/>
    </source>
</evidence>
<sequence>MADFLMPALGADMETGTVVEWQVRPGDRVKSGDIVAVVETHKGAIDVECFLDGVIDHLAPIGQALPVGAVLAQVRREGEPQLDNAAAAPPAPGSATQPAAASAPVPAAAPVTTARDAPVPPTTRAKVSPAARRRAAELGLAAEGLAGSGADGAVTLADVEAAAAARSALPPPAPAPRPARGDFDPAQMRRAIAAAMGRSKREIPHYYLGSTVDFAAASAWLTAYNAERLPAERLLPAVLLLKACALALAELPQLNGFYDQDAFRPGAGVHLGWAISLRGGGLVAPAIHHADRLSLPELMDALRDLVQRARSGGLRSSELTDPTCTVTSLGERGAESVWGVIYPPQVAIVGFGRVVERPWVVAGQVLPRPLVQLTLAADHRASDGHLGGQLLAAIDRALQAPDRL</sequence>
<accession>A0ABN6PHL8</accession>
<dbReference type="Pfam" id="PF00364">
    <property type="entry name" value="Biotin_lipoyl"/>
    <property type="match status" value="1"/>
</dbReference>
<evidence type="ECO:0000259" key="10">
    <source>
        <dbReference type="PROSITE" id="PS51826"/>
    </source>
</evidence>
<dbReference type="InterPro" id="IPR023213">
    <property type="entry name" value="CAT-like_dom_sf"/>
</dbReference>
<dbReference type="PANTHER" id="PTHR43178:SF5">
    <property type="entry name" value="LIPOAMIDE ACYLTRANSFERASE COMPONENT OF BRANCHED-CHAIN ALPHA-KETO ACID DEHYDROGENASE COMPLEX, MITOCHONDRIAL"/>
    <property type="match status" value="1"/>
</dbReference>